<dbReference type="Pfam" id="PF22184">
    <property type="entry name" value="CBM_56"/>
    <property type="match status" value="1"/>
</dbReference>
<feature type="chain" id="PRO_5011560227" evidence="2">
    <location>
        <begin position="18"/>
        <end position="279"/>
    </location>
</feature>
<dbReference type="Proteomes" id="UP000199373">
    <property type="component" value="Unassembled WGS sequence"/>
</dbReference>
<name>A0A1I0MKS3_9BACT</name>
<gene>
    <name evidence="5" type="ORF">SAMN04487850_0759</name>
</gene>
<feature type="signal peptide" evidence="2">
    <location>
        <begin position="1"/>
        <end position="17"/>
    </location>
</feature>
<feature type="domain" description="LTD" evidence="3">
    <location>
        <begin position="129"/>
        <end position="226"/>
    </location>
</feature>
<proteinExistence type="predicted"/>
<keyword evidence="6" id="KW-1185">Reference proteome</keyword>
<dbReference type="Pfam" id="PF00932">
    <property type="entry name" value="LTD"/>
    <property type="match status" value="1"/>
</dbReference>
<dbReference type="RefSeq" id="WP_091914766.1">
    <property type="nucleotide sequence ID" value="NZ_FOIQ01000001.1"/>
</dbReference>
<dbReference type="InterPro" id="IPR036415">
    <property type="entry name" value="Lamin_tail_dom_sf"/>
</dbReference>
<evidence type="ECO:0000259" key="4">
    <source>
        <dbReference type="Pfam" id="PF22184"/>
    </source>
</evidence>
<evidence type="ECO:0000313" key="5">
    <source>
        <dbReference type="EMBL" id="SEV89023.1"/>
    </source>
</evidence>
<organism evidence="5 6">
    <name type="scientific">Prevotella aff. ruminicola Tc2-24</name>
    <dbReference type="NCBI Taxonomy" id="81582"/>
    <lineage>
        <taxon>Bacteria</taxon>
        <taxon>Pseudomonadati</taxon>
        <taxon>Bacteroidota</taxon>
        <taxon>Bacteroidia</taxon>
        <taxon>Bacteroidales</taxon>
        <taxon>Prevotellaceae</taxon>
        <taxon>Prevotella</taxon>
    </lineage>
</organism>
<accession>A0A1I0MKS3</accession>
<dbReference type="PROSITE" id="PS51257">
    <property type="entry name" value="PROKAR_LIPOPROTEIN"/>
    <property type="match status" value="1"/>
</dbReference>
<evidence type="ECO:0000256" key="2">
    <source>
        <dbReference type="SAM" id="SignalP"/>
    </source>
</evidence>
<feature type="domain" description="CBM56" evidence="4">
    <location>
        <begin position="43"/>
        <end position="105"/>
    </location>
</feature>
<feature type="region of interest" description="Disordered" evidence="1">
    <location>
        <begin position="243"/>
        <end position="279"/>
    </location>
</feature>
<evidence type="ECO:0000259" key="3">
    <source>
        <dbReference type="Pfam" id="PF00932"/>
    </source>
</evidence>
<evidence type="ECO:0000256" key="1">
    <source>
        <dbReference type="SAM" id="MobiDB-lite"/>
    </source>
</evidence>
<sequence length="279" mass="29704">MKTIKYMLVLATMSLMAACVEDEVYEGPSNIDSVTADVAAPTSNDAVTVTATISGLQAAKTVTLAYTLNGGSANEVAMTGSGSTYTGVIPAQADGTTVKYTVTVVNEAGFSSTSPEREYVVGDPPTDFTKLRLNELYGAADTDEGKFIELYNMSEFPIKLKGITINKDEKLAWTGIEGEVIPAHGVFAIIGAKGTTERGISSGFSNKKSVLIELFDPSGQLIDKFQRGEKDAEWGSQSLDKVKGSWSRIPDGEGKWKITDPTCGEKNASEGKDDETVVQ</sequence>
<feature type="compositionally biased region" description="Basic and acidic residues" evidence="1">
    <location>
        <begin position="267"/>
        <end position="279"/>
    </location>
</feature>
<evidence type="ECO:0000313" key="6">
    <source>
        <dbReference type="Proteomes" id="UP000199373"/>
    </source>
</evidence>
<dbReference type="InterPro" id="IPR013783">
    <property type="entry name" value="Ig-like_fold"/>
</dbReference>
<dbReference type="GO" id="GO:0030246">
    <property type="term" value="F:carbohydrate binding"/>
    <property type="evidence" value="ECO:0007669"/>
    <property type="project" value="InterPro"/>
</dbReference>
<protein>
    <submittedName>
        <fullName evidence="5">Lamin Tail Domain</fullName>
    </submittedName>
</protein>
<dbReference type="Gene3D" id="2.60.40.10">
    <property type="entry name" value="Immunoglobulins"/>
    <property type="match status" value="1"/>
</dbReference>
<dbReference type="InterPro" id="IPR047569">
    <property type="entry name" value="CBM56"/>
</dbReference>
<dbReference type="InterPro" id="IPR001322">
    <property type="entry name" value="Lamin_tail_dom"/>
</dbReference>
<dbReference type="AlphaFoldDB" id="A0A1I0MKS3"/>
<dbReference type="SUPFAM" id="SSF74853">
    <property type="entry name" value="Lamin A/C globular tail domain"/>
    <property type="match status" value="1"/>
</dbReference>
<dbReference type="EMBL" id="FOIQ01000001">
    <property type="protein sequence ID" value="SEV89023.1"/>
    <property type="molecule type" value="Genomic_DNA"/>
</dbReference>
<keyword evidence="2" id="KW-0732">Signal</keyword>
<reference evidence="5 6" key="1">
    <citation type="submission" date="2016-10" db="EMBL/GenBank/DDBJ databases">
        <authorList>
            <person name="de Groot N.N."/>
        </authorList>
    </citation>
    <scope>NUCLEOTIDE SEQUENCE [LARGE SCALE GENOMIC DNA]</scope>
    <source>
        <strain evidence="5 6">TC2-24</strain>
    </source>
</reference>